<evidence type="ECO:0000313" key="2">
    <source>
        <dbReference type="Proteomes" id="UP000231279"/>
    </source>
</evidence>
<reference evidence="2" key="1">
    <citation type="journal article" date="2018" name="Gigascience">
        <title>Genome assembly of the Pink Ipe (Handroanthus impetiginosus, Bignoniaceae), a highly valued, ecologically keystone Neotropical timber forest tree.</title>
        <authorList>
            <person name="Silva-Junior O.B."/>
            <person name="Grattapaglia D."/>
            <person name="Novaes E."/>
            <person name="Collevatti R.G."/>
        </authorList>
    </citation>
    <scope>NUCLEOTIDE SEQUENCE [LARGE SCALE GENOMIC DNA]</scope>
    <source>
        <strain evidence="2">cv. UFG-1</strain>
    </source>
</reference>
<comment type="caution">
    <text evidence="1">The sequence shown here is derived from an EMBL/GenBank/DDBJ whole genome shotgun (WGS) entry which is preliminary data.</text>
</comment>
<name>A0A2G9G0K4_9LAMI</name>
<organism evidence="1 2">
    <name type="scientific">Handroanthus impetiginosus</name>
    <dbReference type="NCBI Taxonomy" id="429701"/>
    <lineage>
        <taxon>Eukaryota</taxon>
        <taxon>Viridiplantae</taxon>
        <taxon>Streptophyta</taxon>
        <taxon>Embryophyta</taxon>
        <taxon>Tracheophyta</taxon>
        <taxon>Spermatophyta</taxon>
        <taxon>Magnoliopsida</taxon>
        <taxon>eudicotyledons</taxon>
        <taxon>Gunneridae</taxon>
        <taxon>Pentapetalae</taxon>
        <taxon>asterids</taxon>
        <taxon>lamiids</taxon>
        <taxon>Lamiales</taxon>
        <taxon>Bignoniaceae</taxon>
        <taxon>Crescentiina</taxon>
        <taxon>Tabebuia alliance</taxon>
        <taxon>Handroanthus</taxon>
    </lineage>
</organism>
<dbReference type="EMBL" id="NKXS01008148">
    <property type="protein sequence ID" value="PIM98711.1"/>
    <property type="molecule type" value="Genomic_DNA"/>
</dbReference>
<dbReference type="AlphaFoldDB" id="A0A2G9G0K4"/>
<accession>A0A2G9G0K4</accession>
<protein>
    <submittedName>
        <fullName evidence="1">Uncharacterized protein</fullName>
    </submittedName>
</protein>
<keyword evidence="2" id="KW-1185">Reference proteome</keyword>
<dbReference type="Proteomes" id="UP000231279">
    <property type="component" value="Unassembled WGS sequence"/>
</dbReference>
<proteinExistence type="predicted"/>
<dbReference type="OrthoDB" id="773121at2759"/>
<evidence type="ECO:0000313" key="1">
    <source>
        <dbReference type="EMBL" id="PIM98711.1"/>
    </source>
</evidence>
<sequence length="204" mass="21839">MCKTEEPEGLVGALKAKLFCKRSSRVNQAHSSYTAQFNSKLGCVLPSSNSTTSNPGTNPVKNHVQICNKNDMVISESISPVGSSSELAWSGEPQLAWSPQMNRVQDPDQNPSLNPDPNPSLVNPAKNCTWPALDLAYMCNPLGEVLALNTKTGENVQATAASSSWVPLPGLDGQYGYHESNNWVSGANVSWDSELHCVVPSVLG</sequence>
<gene>
    <name evidence="1" type="ORF">CDL12_28804</name>
</gene>